<reference evidence="1 2" key="1">
    <citation type="submission" date="2021-03" db="EMBL/GenBank/DDBJ databases">
        <title>Genomic Encyclopedia of Type Strains, Phase IV (KMG-IV): sequencing the most valuable type-strain genomes for metagenomic binning, comparative biology and taxonomic classification.</title>
        <authorList>
            <person name="Goeker M."/>
        </authorList>
    </citation>
    <scope>NUCLEOTIDE SEQUENCE [LARGE SCALE GENOMIC DNA]</scope>
    <source>
        <strain evidence="1 2">DSM 27138</strain>
    </source>
</reference>
<dbReference type="RefSeq" id="WP_209465976.1">
    <property type="nucleotide sequence ID" value="NZ_JAGGLG010000007.1"/>
</dbReference>
<protein>
    <submittedName>
        <fullName evidence="1">Uncharacterized protein</fullName>
    </submittedName>
</protein>
<dbReference type="PROSITE" id="PS51318">
    <property type="entry name" value="TAT"/>
    <property type="match status" value="1"/>
</dbReference>
<proteinExistence type="predicted"/>
<evidence type="ECO:0000313" key="1">
    <source>
        <dbReference type="EMBL" id="MBP2017837.1"/>
    </source>
</evidence>
<accession>A0ABS4JQM1</accession>
<organism evidence="1 2">
    <name type="scientific">Symbiobacterium terraclitae</name>
    <dbReference type="NCBI Taxonomy" id="557451"/>
    <lineage>
        <taxon>Bacteria</taxon>
        <taxon>Bacillati</taxon>
        <taxon>Bacillota</taxon>
        <taxon>Clostridia</taxon>
        <taxon>Eubacteriales</taxon>
        <taxon>Symbiobacteriaceae</taxon>
        <taxon>Symbiobacterium</taxon>
    </lineage>
</organism>
<evidence type="ECO:0000313" key="2">
    <source>
        <dbReference type="Proteomes" id="UP001519289"/>
    </source>
</evidence>
<comment type="caution">
    <text evidence="1">The sequence shown here is derived from an EMBL/GenBank/DDBJ whole genome shotgun (WGS) entry which is preliminary data.</text>
</comment>
<name>A0ABS4JQM1_9FIRM</name>
<dbReference type="InterPro" id="IPR006311">
    <property type="entry name" value="TAT_signal"/>
</dbReference>
<keyword evidence="2" id="KW-1185">Reference proteome</keyword>
<dbReference type="Proteomes" id="UP001519289">
    <property type="component" value="Unassembled WGS sequence"/>
</dbReference>
<gene>
    <name evidence="1" type="ORF">J2Z79_001222</name>
</gene>
<sequence length="165" mass="17699">MSAGRGLRRRVIRWAAVLAPLLAALGYGAAVALAKANPPLALCGGASNQIGETHLVGKRLCNFGKWNVTIEKIAVENPEADVFIVSTARQGSSILLPESVAADPGSSAHEPFDSGKGLVIAPDRPVPDVLYGVRIETWKEFVGQQVLVVRYRYLGWPMTLRAPLE</sequence>
<dbReference type="EMBL" id="JAGGLG010000007">
    <property type="protein sequence ID" value="MBP2017837.1"/>
    <property type="molecule type" value="Genomic_DNA"/>
</dbReference>